<dbReference type="PANTHER" id="PTHR43447">
    <property type="entry name" value="ALPHA-AMYLASE"/>
    <property type="match status" value="1"/>
</dbReference>
<dbReference type="SUPFAM" id="SSF51445">
    <property type="entry name" value="(Trans)glycosidases"/>
    <property type="match status" value="1"/>
</dbReference>
<reference evidence="15 16" key="1">
    <citation type="submission" date="2016-07" db="EMBL/GenBank/DDBJ databases">
        <title>Draft genome of the white-rot fungus Obba rivulosa 3A-2.</title>
        <authorList>
            <consortium name="DOE Joint Genome Institute"/>
            <person name="Miettinen O."/>
            <person name="Riley R."/>
            <person name="Acob R."/>
            <person name="Barry K."/>
            <person name="Cullen D."/>
            <person name="De Vries R."/>
            <person name="Hainaut M."/>
            <person name="Hatakka A."/>
            <person name="Henrissat B."/>
            <person name="Hilden K."/>
            <person name="Kuo R."/>
            <person name="Labutti K."/>
            <person name="Lipzen A."/>
            <person name="Makela M.R."/>
            <person name="Sandor L."/>
            <person name="Spatafora J.W."/>
            <person name="Grigoriev I.V."/>
            <person name="Hibbett D.S."/>
        </authorList>
    </citation>
    <scope>NUCLEOTIDE SEQUENCE [LARGE SCALE GENOMIC DNA]</scope>
    <source>
        <strain evidence="15 16">3A-2</strain>
    </source>
</reference>
<proteinExistence type="inferred from homology"/>
<evidence type="ECO:0000313" key="16">
    <source>
        <dbReference type="Proteomes" id="UP000250043"/>
    </source>
</evidence>
<dbReference type="InterPro" id="IPR013780">
    <property type="entry name" value="Glyco_hydro_b"/>
</dbReference>
<dbReference type="GO" id="GO:0004556">
    <property type="term" value="F:alpha-amylase activity"/>
    <property type="evidence" value="ECO:0007669"/>
    <property type="project" value="UniProtKB-UniRule"/>
</dbReference>
<evidence type="ECO:0000256" key="9">
    <source>
        <dbReference type="ARBA" id="ARBA00023295"/>
    </source>
</evidence>
<evidence type="ECO:0000256" key="2">
    <source>
        <dbReference type="ARBA" id="ARBA00001913"/>
    </source>
</evidence>
<evidence type="ECO:0000313" key="15">
    <source>
        <dbReference type="EMBL" id="OCH93218.1"/>
    </source>
</evidence>
<evidence type="ECO:0000256" key="12">
    <source>
        <dbReference type="RuleBase" id="RU361134"/>
    </source>
</evidence>
<dbReference type="PROSITE" id="PS51166">
    <property type="entry name" value="CBM20"/>
    <property type="match status" value="1"/>
</dbReference>
<dbReference type="Pfam" id="PF00128">
    <property type="entry name" value="Alpha-amylase"/>
    <property type="match status" value="1"/>
</dbReference>
<keyword evidence="16" id="KW-1185">Reference proteome</keyword>
<evidence type="ECO:0000256" key="8">
    <source>
        <dbReference type="ARBA" id="ARBA00023277"/>
    </source>
</evidence>
<dbReference type="InterPro" id="IPR013783">
    <property type="entry name" value="Ig-like_fold"/>
</dbReference>
<keyword evidence="8 12" id="KW-0119">Carbohydrate metabolism</keyword>
<evidence type="ECO:0000256" key="7">
    <source>
        <dbReference type="ARBA" id="ARBA00022837"/>
    </source>
</evidence>
<dbReference type="InterPro" id="IPR006048">
    <property type="entry name" value="A-amylase/branching_C"/>
</dbReference>
<dbReference type="OrthoDB" id="550577at2759"/>
<dbReference type="CDD" id="cd11317">
    <property type="entry name" value="AmyAc_bac_euk_AmyA"/>
    <property type="match status" value="1"/>
</dbReference>
<dbReference type="InterPro" id="IPR013784">
    <property type="entry name" value="Carb-bd-like_fold"/>
</dbReference>
<evidence type="ECO:0000256" key="10">
    <source>
        <dbReference type="ARBA" id="ARBA00023326"/>
    </source>
</evidence>
<evidence type="ECO:0000256" key="11">
    <source>
        <dbReference type="RuleBase" id="RU003615"/>
    </source>
</evidence>
<dbReference type="EMBL" id="KV722358">
    <property type="protein sequence ID" value="OCH93218.1"/>
    <property type="molecule type" value="Genomic_DNA"/>
</dbReference>
<keyword evidence="13" id="KW-0732">Signal</keyword>
<dbReference type="SUPFAM" id="SSF51011">
    <property type="entry name" value="Glycosyl hydrolase domain"/>
    <property type="match status" value="1"/>
</dbReference>
<dbReference type="InterPro" id="IPR002044">
    <property type="entry name" value="CBM20"/>
</dbReference>
<comment type="similarity">
    <text evidence="3 11">Belongs to the glycosyl hydrolase 13 family.</text>
</comment>
<dbReference type="GO" id="GO:0000272">
    <property type="term" value="P:polysaccharide catabolic process"/>
    <property type="evidence" value="ECO:0007669"/>
    <property type="project" value="UniProtKB-KW"/>
</dbReference>
<evidence type="ECO:0000256" key="4">
    <source>
        <dbReference type="ARBA" id="ARBA00012595"/>
    </source>
</evidence>
<evidence type="ECO:0000256" key="1">
    <source>
        <dbReference type="ARBA" id="ARBA00000548"/>
    </source>
</evidence>
<evidence type="ECO:0000256" key="5">
    <source>
        <dbReference type="ARBA" id="ARBA00022723"/>
    </source>
</evidence>
<dbReference type="FunFam" id="2.60.40.10:FF:000552">
    <property type="entry name" value="Related to glucoamylase"/>
    <property type="match status" value="1"/>
</dbReference>
<dbReference type="InterPro" id="IPR006047">
    <property type="entry name" value="GH13_cat_dom"/>
</dbReference>
<name>A0A8E2J2F7_9APHY</name>
<keyword evidence="7" id="KW-0106">Calcium</keyword>
<feature type="signal peptide" evidence="13">
    <location>
        <begin position="1"/>
        <end position="19"/>
    </location>
</feature>
<comment type="catalytic activity">
    <reaction evidence="1 12">
        <text>Endohydrolysis of (1-&gt;4)-alpha-D-glucosidic linkages in polysaccharides containing three or more (1-&gt;4)-alpha-linked D-glucose units.</text>
        <dbReference type="EC" id="3.2.1.1"/>
    </reaction>
</comment>
<dbReference type="GO" id="GO:2001070">
    <property type="term" value="F:starch binding"/>
    <property type="evidence" value="ECO:0007669"/>
    <property type="project" value="InterPro"/>
</dbReference>
<evidence type="ECO:0000256" key="3">
    <source>
        <dbReference type="ARBA" id="ARBA00008061"/>
    </source>
</evidence>
<dbReference type="AlphaFoldDB" id="A0A8E2J2F7"/>
<dbReference type="EC" id="3.2.1.1" evidence="4 12"/>
<dbReference type="Gene3D" id="3.20.20.80">
    <property type="entry name" value="Glycosidases"/>
    <property type="match status" value="1"/>
</dbReference>
<dbReference type="InterPro" id="IPR017853">
    <property type="entry name" value="GH"/>
</dbReference>
<dbReference type="Gene3D" id="2.60.40.1180">
    <property type="entry name" value="Golgi alpha-mannosidase II"/>
    <property type="match status" value="1"/>
</dbReference>
<dbReference type="Gene3D" id="2.60.40.10">
    <property type="entry name" value="Immunoglobulins"/>
    <property type="match status" value="1"/>
</dbReference>
<dbReference type="SMART" id="SM00632">
    <property type="entry name" value="Aamy_C"/>
    <property type="match status" value="1"/>
</dbReference>
<dbReference type="Pfam" id="PF02806">
    <property type="entry name" value="Alpha-amylase_C"/>
    <property type="match status" value="1"/>
</dbReference>
<dbReference type="SUPFAM" id="SSF49452">
    <property type="entry name" value="Starch-binding domain-like"/>
    <property type="match status" value="1"/>
</dbReference>
<dbReference type="SMART" id="SM01065">
    <property type="entry name" value="CBM_2"/>
    <property type="match status" value="1"/>
</dbReference>
<dbReference type="InterPro" id="IPR031319">
    <property type="entry name" value="A-amylase_C"/>
</dbReference>
<dbReference type="Pfam" id="PF00686">
    <property type="entry name" value="CBM_20"/>
    <property type="match status" value="1"/>
</dbReference>
<keyword evidence="9 12" id="KW-0326">Glycosidase</keyword>
<accession>A0A8E2J2F7</accession>
<protein>
    <recommendedName>
        <fullName evidence="4 12">Alpha-amylase</fullName>
        <ecNumber evidence="4 12">3.2.1.1</ecNumber>
    </recommendedName>
</protein>
<comment type="cofactor">
    <cofactor evidence="2">
        <name>Ca(2+)</name>
        <dbReference type="ChEBI" id="CHEBI:29108"/>
    </cofactor>
</comment>
<feature type="chain" id="PRO_5034704937" description="Alpha-amylase" evidence="13">
    <location>
        <begin position="20"/>
        <end position="571"/>
    </location>
</feature>
<sequence length="571" mass="60607">MRRPVVLTSLFFLVTGINGHPAGTPSPRAPTTAKTVITQMFEWTWESIAAECEAFLGPTGYGFVQASPAQEHVQGSQWWTDYQPVSYILTSKRGDRDQYADMVSRCNAVGVGIIADTIFNHMTGESSGTGVAGSSFTQFNYPGIYSDSDFHSCRTTITDWDNETQAWDCELSGLADLATETSHVQSVLSAYANDLLSLGVTGLRLDAAKDIDPSNIASILALLDSQPYITQEVIWGEGQPVTPQLYVGNGDVQEFRYTSALQSAFTGGGISSLESFDNLVGWVSGSQANVFVTNHDTERANSSLNALAGSNAYVNAMIFSLAHPYGTPTILSSYQGFTDYDAGAPNGGAGTCSGSGGTNGWMCQHRWTGVAGMVGFHNNVGDADMEGWVAEGTNQIAFGRGSLGFVAINNADTVWSTTFSTSLPDGTYCDVISGSSVNGACTGTAITVSGGTFDTNVQAWSSLAIHTGSMGSVSGTVQVTFSENATTSFGENILLAGSIDQLASWEPYAAIPLSAASYPTWTVTLTLPANTDFQYKFIRKEADGTINWESDPNREVTTAASGTQIISTSWR</sequence>
<evidence type="ECO:0000259" key="14">
    <source>
        <dbReference type="PROSITE" id="PS51166"/>
    </source>
</evidence>
<keyword evidence="5" id="KW-0479">Metal-binding</keyword>
<evidence type="ECO:0000256" key="6">
    <source>
        <dbReference type="ARBA" id="ARBA00022801"/>
    </source>
</evidence>
<dbReference type="SMART" id="SM00642">
    <property type="entry name" value="Aamy"/>
    <property type="match status" value="1"/>
</dbReference>
<keyword evidence="10" id="KW-0624">Polysaccharide degradation</keyword>
<dbReference type="Proteomes" id="UP000250043">
    <property type="component" value="Unassembled WGS sequence"/>
</dbReference>
<dbReference type="GO" id="GO:0046872">
    <property type="term" value="F:metal ion binding"/>
    <property type="evidence" value="ECO:0007669"/>
    <property type="project" value="UniProtKB-KW"/>
</dbReference>
<dbReference type="InterPro" id="IPR006046">
    <property type="entry name" value="Alpha_amylase"/>
</dbReference>
<evidence type="ECO:0000256" key="13">
    <source>
        <dbReference type="SAM" id="SignalP"/>
    </source>
</evidence>
<organism evidence="15 16">
    <name type="scientific">Obba rivulosa</name>
    <dbReference type="NCBI Taxonomy" id="1052685"/>
    <lineage>
        <taxon>Eukaryota</taxon>
        <taxon>Fungi</taxon>
        <taxon>Dikarya</taxon>
        <taxon>Basidiomycota</taxon>
        <taxon>Agaricomycotina</taxon>
        <taxon>Agaricomycetes</taxon>
        <taxon>Polyporales</taxon>
        <taxon>Gelatoporiaceae</taxon>
        <taxon>Obba</taxon>
    </lineage>
</organism>
<gene>
    <name evidence="15" type="ORF">OBBRIDRAFT_725317</name>
</gene>
<feature type="domain" description="CBM20" evidence="14">
    <location>
        <begin position="471"/>
        <end position="571"/>
    </location>
</feature>
<keyword evidence="6 12" id="KW-0378">Hydrolase</keyword>
<dbReference type="PRINTS" id="PR00110">
    <property type="entry name" value="ALPHAAMYLASE"/>
</dbReference>